<evidence type="ECO:0000313" key="3">
    <source>
        <dbReference type="Proteomes" id="UP000552709"/>
    </source>
</evidence>
<dbReference type="Proteomes" id="UP000552709">
    <property type="component" value="Unassembled WGS sequence"/>
</dbReference>
<accession>A0A7W8JQ27</accession>
<dbReference type="PANTHER" id="PTHR45138:SF9">
    <property type="entry name" value="DIGUANYLATE CYCLASE DGCM-RELATED"/>
    <property type="match status" value="1"/>
</dbReference>
<protein>
    <submittedName>
        <fullName evidence="2">PleD family two-component response regulator</fullName>
    </submittedName>
</protein>
<evidence type="ECO:0000259" key="1">
    <source>
        <dbReference type="PROSITE" id="PS50887"/>
    </source>
</evidence>
<proteinExistence type="predicted"/>
<dbReference type="GO" id="GO:1902201">
    <property type="term" value="P:negative regulation of bacterial-type flagellum-dependent cell motility"/>
    <property type="evidence" value="ECO:0007669"/>
    <property type="project" value="TreeGrafter"/>
</dbReference>
<dbReference type="GO" id="GO:0052621">
    <property type="term" value="F:diguanylate cyclase activity"/>
    <property type="evidence" value="ECO:0007669"/>
    <property type="project" value="TreeGrafter"/>
</dbReference>
<name>A0A7W8JQ27_9DEIO</name>
<sequence>MSLGVAEYAAPLSTPAALVRAADEALYSAKRQGRNRVVEAAPLHPESWLTLMSG</sequence>
<dbReference type="GO" id="GO:0005886">
    <property type="term" value="C:plasma membrane"/>
    <property type="evidence" value="ECO:0007669"/>
    <property type="project" value="TreeGrafter"/>
</dbReference>
<dbReference type="SUPFAM" id="SSF55073">
    <property type="entry name" value="Nucleotide cyclase"/>
    <property type="match status" value="1"/>
</dbReference>
<organism evidence="2 3">
    <name type="scientific">Deinococcus humi</name>
    <dbReference type="NCBI Taxonomy" id="662880"/>
    <lineage>
        <taxon>Bacteria</taxon>
        <taxon>Thermotogati</taxon>
        <taxon>Deinococcota</taxon>
        <taxon>Deinococci</taxon>
        <taxon>Deinococcales</taxon>
        <taxon>Deinococcaceae</taxon>
        <taxon>Deinococcus</taxon>
    </lineage>
</organism>
<dbReference type="InterPro" id="IPR050469">
    <property type="entry name" value="Diguanylate_Cyclase"/>
</dbReference>
<comment type="caution">
    <text evidence="2">The sequence shown here is derived from an EMBL/GenBank/DDBJ whole genome shotgun (WGS) entry which is preliminary data.</text>
</comment>
<feature type="domain" description="GGDEF" evidence="1">
    <location>
        <begin position="1"/>
        <end position="42"/>
    </location>
</feature>
<dbReference type="PANTHER" id="PTHR45138">
    <property type="entry name" value="REGULATORY COMPONENTS OF SENSORY TRANSDUCTION SYSTEM"/>
    <property type="match status" value="1"/>
</dbReference>
<gene>
    <name evidence="2" type="ORF">HNQ08_000095</name>
</gene>
<dbReference type="GO" id="GO:0043709">
    <property type="term" value="P:cell adhesion involved in single-species biofilm formation"/>
    <property type="evidence" value="ECO:0007669"/>
    <property type="project" value="TreeGrafter"/>
</dbReference>
<dbReference type="EMBL" id="JACHFL010000001">
    <property type="protein sequence ID" value="MBB5361024.1"/>
    <property type="molecule type" value="Genomic_DNA"/>
</dbReference>
<dbReference type="InterPro" id="IPR043128">
    <property type="entry name" value="Rev_trsase/Diguanyl_cyclase"/>
</dbReference>
<dbReference type="InterPro" id="IPR029787">
    <property type="entry name" value="Nucleotide_cyclase"/>
</dbReference>
<dbReference type="PROSITE" id="PS50887">
    <property type="entry name" value="GGDEF"/>
    <property type="match status" value="1"/>
</dbReference>
<dbReference type="Gene3D" id="3.30.70.270">
    <property type="match status" value="1"/>
</dbReference>
<dbReference type="Pfam" id="PF00990">
    <property type="entry name" value="GGDEF"/>
    <property type="match status" value="1"/>
</dbReference>
<dbReference type="AlphaFoldDB" id="A0A7W8JQ27"/>
<dbReference type="InterPro" id="IPR000160">
    <property type="entry name" value="GGDEF_dom"/>
</dbReference>
<reference evidence="2 3" key="1">
    <citation type="submission" date="2020-08" db="EMBL/GenBank/DDBJ databases">
        <title>Genomic Encyclopedia of Type Strains, Phase IV (KMG-IV): sequencing the most valuable type-strain genomes for metagenomic binning, comparative biology and taxonomic classification.</title>
        <authorList>
            <person name="Goeker M."/>
        </authorList>
    </citation>
    <scope>NUCLEOTIDE SEQUENCE [LARGE SCALE GENOMIC DNA]</scope>
    <source>
        <strain evidence="2 3">DSM 27939</strain>
    </source>
</reference>
<keyword evidence="3" id="KW-1185">Reference proteome</keyword>
<evidence type="ECO:0000313" key="2">
    <source>
        <dbReference type="EMBL" id="MBB5361024.1"/>
    </source>
</evidence>